<accession>A0ABS1WYL9</accession>
<evidence type="ECO:0000313" key="6">
    <source>
        <dbReference type="Proteomes" id="UP000661077"/>
    </source>
</evidence>
<dbReference type="InterPro" id="IPR055066">
    <property type="entry name" value="AASDHPPT_N"/>
</dbReference>
<dbReference type="SUPFAM" id="SSF56214">
    <property type="entry name" value="4'-phosphopantetheinyl transferase"/>
    <property type="match status" value="2"/>
</dbReference>
<name>A0ABS1WYL9_9GAMM</name>
<evidence type="ECO:0000259" key="4">
    <source>
        <dbReference type="Pfam" id="PF22624"/>
    </source>
</evidence>
<dbReference type="RefSeq" id="WP_203168140.1">
    <property type="nucleotide sequence ID" value="NZ_JAEVLS010000003.1"/>
</dbReference>
<dbReference type="EMBL" id="JAEVLS010000003">
    <property type="protein sequence ID" value="MBM0106071.1"/>
    <property type="molecule type" value="Genomic_DNA"/>
</dbReference>
<dbReference type="PANTHER" id="PTHR12215">
    <property type="entry name" value="PHOSPHOPANTETHEINE TRANSFERASE"/>
    <property type="match status" value="1"/>
</dbReference>
<dbReference type="GO" id="GO:0016740">
    <property type="term" value="F:transferase activity"/>
    <property type="evidence" value="ECO:0007669"/>
    <property type="project" value="UniProtKB-KW"/>
</dbReference>
<dbReference type="PANTHER" id="PTHR12215:SF10">
    <property type="entry name" value="L-AMINOADIPATE-SEMIALDEHYDE DEHYDROGENASE-PHOSPHOPANTETHEINYL TRANSFERASE"/>
    <property type="match status" value="1"/>
</dbReference>
<evidence type="ECO:0000259" key="3">
    <source>
        <dbReference type="Pfam" id="PF01648"/>
    </source>
</evidence>
<sequence length="270" mass="31253">MTQPSRIPLAASERHIDVWLAYYNEISDPSLHAAYRALLTEEERGKEFRFYFPDDQRRYLVTRAMVRTVLSRYLPSVEPRSWRFSNNSYGRPEICNFSSAECGLRFNISHTRGLIALGVTHRRELGVDVENVRTREVSLDIADRFFAAPEVAELATVPKERQQDRFFEYWTFKESYIKARGMGLSIPLGQFSFHYPHERGVHIAIDPQLGDDASRWGFWQYRPTAEYLLAVCAERREGPGPSLTLRRVVPMVGEEVVDAEVLKSSECREL</sequence>
<dbReference type="Pfam" id="PF01648">
    <property type="entry name" value="ACPS"/>
    <property type="match status" value="1"/>
</dbReference>
<evidence type="ECO:0000313" key="5">
    <source>
        <dbReference type="EMBL" id="MBM0106071.1"/>
    </source>
</evidence>
<feature type="domain" description="4'-phosphopantetheinyl transferase N-terminal" evidence="4">
    <location>
        <begin position="36"/>
        <end position="116"/>
    </location>
</feature>
<organism evidence="5 6">
    <name type="scientific">Steroidobacter gossypii</name>
    <dbReference type="NCBI Taxonomy" id="2805490"/>
    <lineage>
        <taxon>Bacteria</taxon>
        <taxon>Pseudomonadati</taxon>
        <taxon>Pseudomonadota</taxon>
        <taxon>Gammaproteobacteria</taxon>
        <taxon>Steroidobacterales</taxon>
        <taxon>Steroidobacteraceae</taxon>
        <taxon>Steroidobacter</taxon>
    </lineage>
</organism>
<feature type="domain" description="4'-phosphopantetheinyl transferase" evidence="3">
    <location>
        <begin position="125"/>
        <end position="232"/>
    </location>
</feature>
<dbReference type="Proteomes" id="UP000661077">
    <property type="component" value="Unassembled WGS sequence"/>
</dbReference>
<dbReference type="InterPro" id="IPR037143">
    <property type="entry name" value="4-PPantetheinyl_Trfase_dom_sf"/>
</dbReference>
<keyword evidence="2 5" id="KW-0808">Transferase</keyword>
<dbReference type="Gene3D" id="3.90.470.20">
    <property type="entry name" value="4'-phosphopantetheinyl transferase domain"/>
    <property type="match status" value="2"/>
</dbReference>
<dbReference type="Pfam" id="PF22624">
    <property type="entry name" value="AASDHPPT_N"/>
    <property type="match status" value="1"/>
</dbReference>
<dbReference type="InterPro" id="IPR008278">
    <property type="entry name" value="4-PPantetheinyl_Trfase_dom"/>
</dbReference>
<protein>
    <submittedName>
        <fullName evidence="5">4'-phosphopantetheinyl transferase superfamily protein</fullName>
    </submittedName>
</protein>
<evidence type="ECO:0000256" key="1">
    <source>
        <dbReference type="ARBA" id="ARBA00010990"/>
    </source>
</evidence>
<evidence type="ECO:0000256" key="2">
    <source>
        <dbReference type="ARBA" id="ARBA00022679"/>
    </source>
</evidence>
<comment type="similarity">
    <text evidence="1">Belongs to the P-Pant transferase superfamily. Gsp/Sfp/HetI/AcpT family.</text>
</comment>
<proteinExistence type="inferred from homology"/>
<comment type="caution">
    <text evidence="5">The sequence shown here is derived from an EMBL/GenBank/DDBJ whole genome shotgun (WGS) entry which is preliminary data.</text>
</comment>
<dbReference type="InterPro" id="IPR050559">
    <property type="entry name" value="P-Pant_transferase_sf"/>
</dbReference>
<gene>
    <name evidence="5" type="ORF">JM946_15160</name>
</gene>
<keyword evidence="6" id="KW-1185">Reference proteome</keyword>
<reference evidence="5 6" key="1">
    <citation type="journal article" date="2021" name="Int. J. Syst. Evol. Microbiol.">
        <title>Steroidobacter gossypii sp. nov., isolated from soil of cotton cropping field.</title>
        <authorList>
            <person name="Huang R."/>
            <person name="Yang S."/>
            <person name="Zhen C."/>
            <person name="Liu W."/>
        </authorList>
    </citation>
    <scope>NUCLEOTIDE SEQUENCE [LARGE SCALE GENOMIC DNA]</scope>
    <source>
        <strain evidence="5 6">S1-65</strain>
    </source>
</reference>